<name>A0A813IFK3_POLGL</name>
<feature type="region of interest" description="Disordered" evidence="1">
    <location>
        <begin position="1"/>
        <end position="84"/>
    </location>
</feature>
<feature type="compositionally biased region" description="Basic and acidic residues" evidence="1">
    <location>
        <begin position="1"/>
        <end position="14"/>
    </location>
</feature>
<reference evidence="2" key="1">
    <citation type="submission" date="2021-02" db="EMBL/GenBank/DDBJ databases">
        <authorList>
            <person name="Dougan E. K."/>
            <person name="Rhodes N."/>
            <person name="Thang M."/>
            <person name="Chan C."/>
        </authorList>
    </citation>
    <scope>NUCLEOTIDE SEQUENCE</scope>
</reference>
<evidence type="ECO:0000256" key="1">
    <source>
        <dbReference type="SAM" id="MobiDB-lite"/>
    </source>
</evidence>
<feature type="compositionally biased region" description="Polar residues" evidence="1">
    <location>
        <begin position="32"/>
        <end position="44"/>
    </location>
</feature>
<organism evidence="2 4">
    <name type="scientific">Polarella glacialis</name>
    <name type="common">Dinoflagellate</name>
    <dbReference type="NCBI Taxonomy" id="89957"/>
    <lineage>
        <taxon>Eukaryota</taxon>
        <taxon>Sar</taxon>
        <taxon>Alveolata</taxon>
        <taxon>Dinophyceae</taxon>
        <taxon>Suessiales</taxon>
        <taxon>Suessiaceae</taxon>
        <taxon>Polarella</taxon>
    </lineage>
</organism>
<dbReference type="Proteomes" id="UP000626109">
    <property type="component" value="Unassembled WGS sequence"/>
</dbReference>
<evidence type="ECO:0000313" key="2">
    <source>
        <dbReference type="EMBL" id="CAE8650077.1"/>
    </source>
</evidence>
<evidence type="ECO:0000313" key="3">
    <source>
        <dbReference type="EMBL" id="CAE8652753.1"/>
    </source>
</evidence>
<feature type="region of interest" description="Disordered" evidence="1">
    <location>
        <begin position="163"/>
        <end position="196"/>
    </location>
</feature>
<gene>
    <name evidence="2" type="ORF">PGLA2088_LOCUS7975</name>
    <name evidence="3" type="ORF">PGLA2088_LOCUS9947</name>
</gene>
<dbReference type="EMBL" id="CAJNNW010008472">
    <property type="protein sequence ID" value="CAE8650077.1"/>
    <property type="molecule type" value="Genomic_DNA"/>
</dbReference>
<dbReference type="AlphaFoldDB" id="A0A813IFK3"/>
<accession>A0A813IFK3</accession>
<sequence length="468" mass="51846">MLRQREGEAAKTEKGGGQARTGRNQAAALPLQEQQIPVRSNGLCSSSRSSSSPSSSSPSSRSRRRSSRLPLRLRTDPARNRTTALQPHRLKSLGSRTPLAWLNKLRLAKSPGEPPTFQRRFSLKLRQLLQRLPPASRKAVIEEIPQTMRRALELWMLDRRTQATRTDPEVSQKLCQRSGDSSGDTSDDSSHDSPECNEAEADCALALCDTTAACRDVSCGEVVSMSDDSSDMSEKEKEDTSVFVFSGASVPDKTLSIMGQQQQQQQDQQQSLEEEFPPEVAAEGPRRSGHGRTGVRGIIFHMKDASYGASHRIGIFRLMSKLVPDLATALDYLAIITVLKQRAQHGVLDGDNFEDCMRRALLETESEVGVKAMEDVGLKFSLTLNKSYWIGPTTQVHTPRTACLETALAYRRKFAELQQALSHRGVVRRGLLNRFSIADLEDNWHRFSALYIEACCGLLGCSLGLLFT</sequence>
<feature type="region of interest" description="Disordered" evidence="1">
    <location>
        <begin position="256"/>
        <end position="293"/>
    </location>
</feature>
<feature type="compositionally biased region" description="Low complexity" evidence="1">
    <location>
        <begin position="45"/>
        <end position="60"/>
    </location>
</feature>
<comment type="caution">
    <text evidence="2">The sequence shown here is derived from an EMBL/GenBank/DDBJ whole genome shotgun (WGS) entry which is preliminary data.</text>
</comment>
<evidence type="ECO:0000313" key="4">
    <source>
        <dbReference type="Proteomes" id="UP000626109"/>
    </source>
</evidence>
<protein>
    <submittedName>
        <fullName evidence="2">Uncharacterized protein</fullName>
    </submittedName>
</protein>
<dbReference type="EMBL" id="CAJNNW010011082">
    <property type="protein sequence ID" value="CAE8652753.1"/>
    <property type="molecule type" value="Genomic_DNA"/>
</dbReference>
<feature type="compositionally biased region" description="Low complexity" evidence="1">
    <location>
        <begin position="260"/>
        <end position="270"/>
    </location>
</feature>
<proteinExistence type="predicted"/>